<evidence type="ECO:0000256" key="2">
    <source>
        <dbReference type="ARBA" id="ARBA00004496"/>
    </source>
</evidence>
<evidence type="ECO:0000256" key="1">
    <source>
        <dbReference type="ARBA" id="ARBA00004170"/>
    </source>
</evidence>
<proteinExistence type="predicted"/>
<dbReference type="Proteomes" id="UP000694387">
    <property type="component" value="Chromosome 2"/>
</dbReference>
<evidence type="ECO:0000256" key="3">
    <source>
        <dbReference type="ARBA" id="ARBA00022490"/>
    </source>
</evidence>
<dbReference type="GO" id="GO:0006887">
    <property type="term" value="P:exocytosis"/>
    <property type="evidence" value="ECO:0007669"/>
    <property type="project" value="TreeGrafter"/>
</dbReference>
<evidence type="ECO:0000313" key="14">
    <source>
        <dbReference type="Proteomes" id="UP000694387"/>
    </source>
</evidence>
<dbReference type="GO" id="GO:0005886">
    <property type="term" value="C:plasma membrane"/>
    <property type="evidence" value="ECO:0007669"/>
    <property type="project" value="TreeGrafter"/>
</dbReference>
<evidence type="ECO:0000256" key="4">
    <source>
        <dbReference type="ARBA" id="ARBA00022990"/>
    </source>
</evidence>
<keyword evidence="14" id="KW-1185">Reference proteome</keyword>
<dbReference type="InterPro" id="IPR037821">
    <property type="entry name" value="STXBP6_PH"/>
</dbReference>
<dbReference type="GO" id="GO:0005546">
    <property type="term" value="F:phosphatidylinositol-4,5-bisphosphate binding"/>
    <property type="evidence" value="ECO:0007669"/>
    <property type="project" value="TreeGrafter"/>
</dbReference>
<dbReference type="GO" id="GO:0000145">
    <property type="term" value="C:exocyst"/>
    <property type="evidence" value="ECO:0007669"/>
    <property type="project" value="TreeGrafter"/>
</dbReference>
<evidence type="ECO:0000256" key="7">
    <source>
        <dbReference type="ARBA" id="ARBA00055117"/>
    </source>
</evidence>
<dbReference type="Gene3D" id="2.30.29.90">
    <property type="match status" value="1"/>
</dbReference>
<evidence type="ECO:0000256" key="9">
    <source>
        <dbReference type="ARBA" id="ARBA00069758"/>
    </source>
</evidence>
<gene>
    <name evidence="13" type="primary">STXBP6</name>
</gene>
<feature type="compositionally biased region" description="Low complexity" evidence="11">
    <location>
        <begin position="46"/>
        <end position="62"/>
    </location>
</feature>
<evidence type="ECO:0000256" key="6">
    <source>
        <dbReference type="ARBA" id="ARBA00023136"/>
    </source>
</evidence>
<dbReference type="InterPro" id="IPR037822">
    <property type="entry name" value="STXBP6_SNARE"/>
</dbReference>
<dbReference type="FunFam" id="2.30.29.90:FF:000002">
    <property type="entry name" value="syntaxin-binding protein 6"/>
    <property type="match status" value="1"/>
</dbReference>
<comment type="subunit">
    <text evidence="8">Part of a ternary complex containing SNAP25 and STX1A that can be dissociated by NAPA and NSF. Interacts with STX4A.</text>
</comment>
<dbReference type="GO" id="GO:0035542">
    <property type="term" value="P:regulation of SNARE complex assembly"/>
    <property type="evidence" value="ECO:0007669"/>
    <property type="project" value="InterPro"/>
</dbReference>
<dbReference type="CDD" id="cd14681">
    <property type="entry name" value="PH-STXBP6"/>
    <property type="match status" value="1"/>
</dbReference>
<comment type="function">
    <text evidence="7">Forms non-fusogenic complexes with SNAP25 and STX1A and may thereby modulate the formation of functional SNARE complexes and exocytosis.</text>
</comment>
<dbReference type="PANTHER" id="PTHR16092">
    <property type="entry name" value="SEC3/SYNTAXIN-RELATED"/>
    <property type="match status" value="1"/>
</dbReference>
<protein>
    <recommendedName>
        <fullName evidence="9">Syntaxin-binding protein 6</fullName>
    </recommendedName>
</protein>
<evidence type="ECO:0000256" key="10">
    <source>
        <dbReference type="PROSITE-ProRule" id="PRU00290"/>
    </source>
</evidence>
<dbReference type="Pfam" id="PF00957">
    <property type="entry name" value="Synaptobrevin"/>
    <property type="match status" value="1"/>
</dbReference>
<dbReference type="Gene3D" id="1.20.5.110">
    <property type="match status" value="1"/>
</dbReference>
<accession>A0A9L0I4H3</accession>
<dbReference type="PROSITE" id="PS50892">
    <property type="entry name" value="V_SNARE"/>
    <property type="match status" value="1"/>
</dbReference>
<reference evidence="13" key="2">
    <citation type="submission" date="2025-08" db="UniProtKB">
        <authorList>
            <consortium name="Ensembl"/>
        </authorList>
    </citation>
    <scope>IDENTIFICATION</scope>
</reference>
<dbReference type="FunFam" id="1.20.5.110:FF:000029">
    <property type="entry name" value="Syntaxin-binding protein 6"/>
    <property type="match status" value="1"/>
</dbReference>
<dbReference type="Ensembl" id="ENSEAST00005041971.1">
    <property type="protein sequence ID" value="ENSEASP00005034848.1"/>
    <property type="gene ID" value="ENSEASG00005018648.2"/>
</dbReference>
<reference evidence="13" key="3">
    <citation type="submission" date="2025-09" db="UniProtKB">
        <authorList>
            <consortium name="Ensembl"/>
        </authorList>
    </citation>
    <scope>IDENTIFICATION</scope>
</reference>
<dbReference type="PANTHER" id="PTHR16092:SF14">
    <property type="entry name" value="EXOCYST COMPLEX COMPONENT 1 ISOFORM X1"/>
    <property type="match status" value="1"/>
</dbReference>
<evidence type="ECO:0000313" key="13">
    <source>
        <dbReference type="Ensembl" id="ENSEASP00005034848.1"/>
    </source>
</evidence>
<dbReference type="SUPFAM" id="SSF58038">
    <property type="entry name" value="SNARE fusion complex"/>
    <property type="match status" value="1"/>
</dbReference>
<reference evidence="13 14" key="1">
    <citation type="journal article" date="2020" name="Nat. Commun.">
        <title>Donkey genomes provide new insights into domestication and selection for coat color.</title>
        <authorList>
            <person name="Wang"/>
            <person name="C."/>
            <person name="Li"/>
            <person name="H."/>
            <person name="Guo"/>
            <person name="Y."/>
            <person name="Huang"/>
            <person name="J."/>
            <person name="Sun"/>
            <person name="Y."/>
            <person name="Min"/>
            <person name="J."/>
            <person name="Wang"/>
            <person name="J."/>
            <person name="Fang"/>
            <person name="X."/>
            <person name="Zhao"/>
            <person name="Z."/>
            <person name="Wang"/>
            <person name="S."/>
            <person name="Zhang"/>
            <person name="Y."/>
            <person name="Liu"/>
            <person name="Q."/>
            <person name="Jiang"/>
            <person name="Q."/>
            <person name="Wang"/>
            <person name="X."/>
            <person name="Guo"/>
            <person name="Y."/>
            <person name="Yang"/>
            <person name="C."/>
            <person name="Wang"/>
            <person name="Y."/>
            <person name="Tian"/>
            <person name="F."/>
            <person name="Zhuang"/>
            <person name="G."/>
            <person name="Fan"/>
            <person name="Y."/>
            <person name="Gao"/>
            <person name="Q."/>
            <person name="Li"/>
            <person name="Y."/>
            <person name="Ju"/>
            <person name="Z."/>
            <person name="Li"/>
            <person name="J."/>
            <person name="Li"/>
            <person name="R."/>
            <person name="Hou"/>
            <person name="M."/>
            <person name="Yang"/>
            <person name="G."/>
            <person name="Liu"/>
            <person name="G."/>
            <person name="Liu"/>
            <person name="W."/>
            <person name="Guo"/>
            <person name="J."/>
            <person name="Pan"/>
            <person name="S."/>
            <person name="Fan"/>
            <person name="G."/>
            <person name="Zhang"/>
            <person name="W."/>
            <person name="Zhang"/>
            <person name="R."/>
            <person name="Yu"/>
            <person name="J."/>
            <person name="Zhang"/>
            <person name="X."/>
            <person name="Yin"/>
            <person name="Q."/>
            <person name="Ji"/>
            <person name="C."/>
            <person name="Jin"/>
            <person name="Y."/>
            <person name="Yue"/>
            <person name="G."/>
            <person name="Liu"/>
            <person name="M."/>
            <person name="Xu"/>
            <person name="J."/>
            <person name="Liu"/>
            <person name="S."/>
            <person name="Jordana"/>
            <person name="J."/>
            <person name="Noce"/>
            <person name="A."/>
            <person name="Amills"/>
            <person name="M."/>
            <person name="Wu"/>
            <person name="D.D."/>
            <person name="Li"/>
            <person name="S."/>
            <person name="Zhou"/>
            <person name="X. and Zhong"/>
            <person name="J."/>
        </authorList>
    </citation>
    <scope>NUCLEOTIDE SEQUENCE [LARGE SCALE GENOMIC DNA]</scope>
</reference>
<dbReference type="SMART" id="SM01313">
    <property type="entry name" value="Sec3-PIP2_bind"/>
    <property type="match status" value="1"/>
</dbReference>
<dbReference type="InterPro" id="IPR042855">
    <property type="entry name" value="V_SNARE_CC"/>
</dbReference>
<evidence type="ECO:0000256" key="11">
    <source>
        <dbReference type="SAM" id="MobiDB-lite"/>
    </source>
</evidence>
<dbReference type="Pfam" id="PF15277">
    <property type="entry name" value="Sec3-PIP2_bind"/>
    <property type="match status" value="1"/>
</dbReference>
<dbReference type="CDD" id="cd15892">
    <property type="entry name" value="R-SNARE_STXBP6"/>
    <property type="match status" value="1"/>
</dbReference>
<feature type="region of interest" description="Disordered" evidence="11">
    <location>
        <begin position="35"/>
        <end position="89"/>
    </location>
</feature>
<dbReference type="InterPro" id="IPR028258">
    <property type="entry name" value="Sec3-PIP2_bind"/>
</dbReference>
<name>A0A9L0I4H3_EQUAS</name>
<evidence type="ECO:0000256" key="8">
    <source>
        <dbReference type="ARBA" id="ARBA00065733"/>
    </source>
</evidence>
<dbReference type="GeneTree" id="ENSGT00940000156499"/>
<dbReference type="GeneID" id="106830419"/>
<organism evidence="13 14">
    <name type="scientific">Equus asinus</name>
    <name type="common">Donkey</name>
    <name type="synonym">Equus africanus asinus</name>
    <dbReference type="NCBI Taxonomy" id="9793"/>
    <lineage>
        <taxon>Eukaryota</taxon>
        <taxon>Metazoa</taxon>
        <taxon>Chordata</taxon>
        <taxon>Craniata</taxon>
        <taxon>Vertebrata</taxon>
        <taxon>Euteleostomi</taxon>
        <taxon>Mammalia</taxon>
        <taxon>Eutheria</taxon>
        <taxon>Laurasiatheria</taxon>
        <taxon>Perissodactyla</taxon>
        <taxon>Equidae</taxon>
        <taxon>Equus</taxon>
    </lineage>
</organism>
<keyword evidence="3" id="KW-0963">Cytoplasm</keyword>
<feature type="domain" description="V-SNARE coiled-coil homology" evidence="12">
    <location>
        <begin position="268"/>
        <end position="327"/>
    </location>
</feature>
<feature type="compositionally biased region" description="Pro residues" evidence="11">
    <location>
        <begin position="64"/>
        <end position="75"/>
    </location>
</feature>
<keyword evidence="5 10" id="KW-0175">Coiled coil</keyword>
<comment type="subcellular location">
    <subcellularLocation>
        <location evidence="2">Cytoplasm</location>
    </subcellularLocation>
    <subcellularLocation>
        <location evidence="1">Membrane</location>
        <topology evidence="1">Peripheral membrane protein</topology>
    </subcellularLocation>
</comment>
<sequence>MLRGGRGGRFASQALALGGGGGRAAAAGARAPGVGVAGSFPPTPPSSRAAAGASAGAASGGEPAPGPAEPCPEPGAPRGAAPGEEHRRLGRVQCTDTAVARARLHENSLRALLACSTMSAKSAISKEIFAPLDERMLGAVQVKRRTKKKIPFLATGGQGEYLTYICLSVTNKKPTQASITKVKQFEGSTSFVRRSQWMLEQLRQVNGIDPNRDSAEFDLLFENAFDQWVASTASEKCTFFQILHHTCQRYLTDRKPEFINCQSKIMGGNSILHSAADSVTSAVQKASQALNERGERLGRAEEKTEDMKNSAQQFAETAHKLAMKHKC</sequence>
<dbReference type="CTD" id="29091"/>
<evidence type="ECO:0000259" key="12">
    <source>
        <dbReference type="PROSITE" id="PS50892"/>
    </source>
</evidence>
<dbReference type="AlphaFoldDB" id="A0A9L0I4H3"/>
<dbReference type="RefSeq" id="XP_014695475.2">
    <property type="nucleotide sequence ID" value="XM_014839989.3"/>
</dbReference>
<keyword evidence="4" id="KW-0007">Acetylation</keyword>
<keyword evidence="6" id="KW-0472">Membrane</keyword>
<evidence type="ECO:0000256" key="5">
    <source>
        <dbReference type="ARBA" id="ARBA00023054"/>
    </source>
</evidence>
<dbReference type="GO" id="GO:0006893">
    <property type="term" value="P:Golgi to plasma membrane transport"/>
    <property type="evidence" value="ECO:0007669"/>
    <property type="project" value="TreeGrafter"/>
</dbReference>